<organism evidence="1 2">
    <name type="scientific">Erwinia psidii</name>
    <dbReference type="NCBI Taxonomy" id="69224"/>
    <lineage>
        <taxon>Bacteria</taxon>
        <taxon>Pseudomonadati</taxon>
        <taxon>Pseudomonadota</taxon>
        <taxon>Gammaproteobacteria</taxon>
        <taxon>Enterobacterales</taxon>
        <taxon>Erwiniaceae</taxon>
        <taxon>Erwinia</taxon>
    </lineage>
</organism>
<name>A0A3N6S9E8_9GAMM</name>
<accession>A0A3N6S9E8</accession>
<dbReference type="RefSeq" id="WP_124234649.1">
    <property type="nucleotide sequence ID" value="NZ_RHHM01000019.1"/>
</dbReference>
<dbReference type="Proteomes" id="UP000279457">
    <property type="component" value="Unassembled WGS sequence"/>
</dbReference>
<evidence type="ECO:0000313" key="2">
    <source>
        <dbReference type="Proteomes" id="UP000279457"/>
    </source>
</evidence>
<dbReference type="EMBL" id="RHHM01000019">
    <property type="protein sequence ID" value="RQM36603.1"/>
    <property type="molecule type" value="Genomic_DNA"/>
</dbReference>
<proteinExistence type="predicted"/>
<comment type="caution">
    <text evidence="1">The sequence shown here is derived from an EMBL/GenBank/DDBJ whole genome shotgun (WGS) entry which is preliminary data.</text>
</comment>
<reference evidence="1 2" key="1">
    <citation type="submission" date="2018-10" db="EMBL/GenBank/DDBJ databases">
        <title>Draft genome sequence for the type isolate of Erwinia psidii, agent causal of bacterial blight in guava (Psidium guajava) and wilt and die-back of Eucalyptus spp.</title>
        <authorList>
            <person name="Hermenegildo P.S."/>
            <person name="Santos S.A."/>
            <person name="Guimaraes L.M.S."/>
            <person name="Vidigal P.M.P."/>
            <person name="Pereira I.C."/>
            <person name="Badel J.L."/>
            <person name="Alfenas-Zerbini P."/>
            <person name="Ferreira M.A.S.V."/>
            <person name="Alfenas A.C."/>
        </authorList>
    </citation>
    <scope>NUCLEOTIDE SEQUENCE [LARGE SCALE GENOMIC DNA]</scope>
    <source>
        <strain evidence="1 2">IBSBF 435</strain>
    </source>
</reference>
<protein>
    <submittedName>
        <fullName evidence="1">Uncharacterized protein</fullName>
    </submittedName>
</protein>
<sequence length="123" mass="13818">MEKNHNTFTKNIIENPFSLMVSHKDFVDHAQRAVHFIATGLNWRSITSGLDYKVNSEQKKPKILLLGPQKKSGMLPIVGRISCRDINAVEQRKTGLTATKTVVTMSNLHTEKSPDNDCFHGTI</sequence>
<gene>
    <name evidence="1" type="ORF">EB241_19455</name>
</gene>
<keyword evidence="2" id="KW-1185">Reference proteome</keyword>
<dbReference type="AlphaFoldDB" id="A0A3N6S9E8"/>
<evidence type="ECO:0000313" key="1">
    <source>
        <dbReference type="EMBL" id="RQM36603.1"/>
    </source>
</evidence>